<sequence>MDHNSFINSLTFKNVNESDIERAFQLEIEGFPPEEALTIERYRYIQSVAPTLFKGAYFSDSSSTSFSKLILIGTIMSTLADAPKITKESMFSHNPFGKIVFIHTVCVDKHYRGRGIALCMLKEYIKTLKNESQNKDVNGKYERVALICHEHLIPLYQKAGFTLMGESEIIWGNEKWFDLVLEL</sequence>
<evidence type="ECO:0000256" key="1">
    <source>
        <dbReference type="ARBA" id="ARBA00022679"/>
    </source>
</evidence>
<dbReference type="PANTHER" id="PTHR10908">
    <property type="entry name" value="SEROTONIN N-ACETYLTRANSFERASE"/>
    <property type="match status" value="1"/>
</dbReference>
<name>A0A397VYH4_9GLOM</name>
<dbReference type="OrthoDB" id="30840at2759"/>
<dbReference type="InterPro" id="IPR016181">
    <property type="entry name" value="Acyl_CoA_acyltransferase"/>
</dbReference>
<dbReference type="Proteomes" id="UP000266673">
    <property type="component" value="Unassembled WGS sequence"/>
</dbReference>
<evidence type="ECO:0000313" key="4">
    <source>
        <dbReference type="EMBL" id="RIB27630.1"/>
    </source>
</evidence>
<dbReference type="GO" id="GO:0004059">
    <property type="term" value="F:aralkylamine N-acetyltransferase activity"/>
    <property type="evidence" value="ECO:0007669"/>
    <property type="project" value="TreeGrafter"/>
</dbReference>
<dbReference type="GO" id="GO:0005737">
    <property type="term" value="C:cytoplasm"/>
    <property type="evidence" value="ECO:0007669"/>
    <property type="project" value="TreeGrafter"/>
</dbReference>
<accession>A0A397VYH4</accession>
<keyword evidence="1 4" id="KW-0808">Transferase</keyword>
<gene>
    <name evidence="4" type="ORF">C2G38_2239999</name>
</gene>
<dbReference type="PANTHER" id="PTHR10908:SF0">
    <property type="entry name" value="SEROTONIN N-ACETYLTRANSFERASE"/>
    <property type="match status" value="1"/>
</dbReference>
<dbReference type="PROSITE" id="PS51186">
    <property type="entry name" value="GNAT"/>
    <property type="match status" value="1"/>
</dbReference>
<reference evidence="4 5" key="1">
    <citation type="submission" date="2018-06" db="EMBL/GenBank/DDBJ databases">
        <title>Comparative genomics reveals the genomic features of Rhizophagus irregularis, R. cerebriforme, R. diaphanum and Gigaspora rosea, and their symbiotic lifestyle signature.</title>
        <authorList>
            <person name="Morin E."/>
            <person name="San Clemente H."/>
            <person name="Chen E.C.H."/>
            <person name="De La Providencia I."/>
            <person name="Hainaut M."/>
            <person name="Kuo A."/>
            <person name="Kohler A."/>
            <person name="Murat C."/>
            <person name="Tang N."/>
            <person name="Roy S."/>
            <person name="Loubradou J."/>
            <person name="Henrissat B."/>
            <person name="Grigoriev I.V."/>
            <person name="Corradi N."/>
            <person name="Roux C."/>
            <person name="Martin F.M."/>
        </authorList>
    </citation>
    <scope>NUCLEOTIDE SEQUENCE [LARGE SCALE GENOMIC DNA]</scope>
    <source>
        <strain evidence="4 5">DAOM 194757</strain>
    </source>
</reference>
<proteinExistence type="predicted"/>
<evidence type="ECO:0000259" key="3">
    <source>
        <dbReference type="PROSITE" id="PS51186"/>
    </source>
</evidence>
<dbReference type="Pfam" id="PF00583">
    <property type="entry name" value="Acetyltransf_1"/>
    <property type="match status" value="1"/>
</dbReference>
<keyword evidence="2 4" id="KW-0012">Acyltransferase</keyword>
<dbReference type="AlphaFoldDB" id="A0A397VYH4"/>
<feature type="domain" description="N-acetyltransferase" evidence="3">
    <location>
        <begin position="10"/>
        <end position="183"/>
    </location>
</feature>
<comment type="caution">
    <text evidence="4">The sequence shown here is derived from an EMBL/GenBank/DDBJ whole genome shotgun (WGS) entry which is preliminary data.</text>
</comment>
<organism evidence="4 5">
    <name type="scientific">Gigaspora rosea</name>
    <dbReference type="NCBI Taxonomy" id="44941"/>
    <lineage>
        <taxon>Eukaryota</taxon>
        <taxon>Fungi</taxon>
        <taxon>Fungi incertae sedis</taxon>
        <taxon>Mucoromycota</taxon>
        <taxon>Glomeromycotina</taxon>
        <taxon>Glomeromycetes</taxon>
        <taxon>Diversisporales</taxon>
        <taxon>Gigasporaceae</taxon>
        <taxon>Gigaspora</taxon>
    </lineage>
</organism>
<dbReference type="CDD" id="cd04301">
    <property type="entry name" value="NAT_SF"/>
    <property type="match status" value="1"/>
</dbReference>
<dbReference type="InterPro" id="IPR051635">
    <property type="entry name" value="SNAT-like"/>
</dbReference>
<dbReference type="EMBL" id="QKWP01000092">
    <property type="protein sequence ID" value="RIB27630.1"/>
    <property type="molecule type" value="Genomic_DNA"/>
</dbReference>
<protein>
    <submittedName>
        <fullName evidence="4">Acyl-CoA N-acyltransferase</fullName>
    </submittedName>
</protein>
<evidence type="ECO:0000313" key="5">
    <source>
        <dbReference type="Proteomes" id="UP000266673"/>
    </source>
</evidence>
<dbReference type="InterPro" id="IPR000182">
    <property type="entry name" value="GNAT_dom"/>
</dbReference>
<keyword evidence="5" id="KW-1185">Reference proteome</keyword>
<dbReference type="SUPFAM" id="SSF55729">
    <property type="entry name" value="Acyl-CoA N-acyltransferases (Nat)"/>
    <property type="match status" value="1"/>
</dbReference>
<dbReference type="STRING" id="44941.A0A397VYH4"/>
<evidence type="ECO:0000256" key="2">
    <source>
        <dbReference type="ARBA" id="ARBA00023315"/>
    </source>
</evidence>
<dbReference type="Gene3D" id="3.40.630.30">
    <property type="match status" value="1"/>
</dbReference>